<dbReference type="Pfam" id="PF10431">
    <property type="entry name" value="ClpB_D2-small"/>
    <property type="match status" value="1"/>
</dbReference>
<feature type="coiled-coil region" evidence="3">
    <location>
        <begin position="574"/>
        <end position="645"/>
    </location>
</feature>
<name>A0A819Q9L7_9BILA</name>
<dbReference type="Gene3D" id="1.10.8.60">
    <property type="match status" value="1"/>
</dbReference>
<dbReference type="PRINTS" id="PR00300">
    <property type="entry name" value="CLPPROTEASEA"/>
</dbReference>
<dbReference type="SMART" id="SM01086">
    <property type="entry name" value="ClpB_D2-small"/>
    <property type="match status" value="1"/>
</dbReference>
<keyword evidence="6" id="KW-1185">Reference proteome</keyword>
<evidence type="ECO:0000256" key="2">
    <source>
        <dbReference type="ARBA" id="ARBA00022840"/>
    </source>
</evidence>
<evidence type="ECO:0000256" key="3">
    <source>
        <dbReference type="SAM" id="Coils"/>
    </source>
</evidence>
<dbReference type="Pfam" id="PF17871">
    <property type="entry name" value="AAA_lid_9"/>
    <property type="match status" value="1"/>
</dbReference>
<dbReference type="CDD" id="cd00009">
    <property type="entry name" value="AAA"/>
    <property type="match status" value="1"/>
</dbReference>
<sequence>MDYQSTAVVEHVFVDVGETEASFSFISTKGLVSCYGFLIAGQYGKSPFCFLDHHSLSIDTNTTLTTSSILVSLIKNLTEDIKTSLKDQSNSSSNIVFEEQMNDLSLFVCGGVKQTPDHTRLAFQLIQCQLTRELIDGFESNLDALYLCQQLNFKTTIISSVSYLLPDSIEDMTAEKGLDENDIIQPPSVWLTYNCLSQAGVLGIRFKSSTGSTDIARMYIDLSKKKETYMWQLLPINIDRFYCLIEHDIHQLRWFNEAFEYAFYTIKVDTLNILSNNQCLVNILIKQEDQNRLELLSSGLLSNKFIKNYDIIEKCRLSQIYQAALKSGHDLIDNAELKKSNLAVNRDQEIHQCLEVLSRQTKNNLILIEVHDFEKTAIIKSLAQHIIHQDVHDILSKRLIALDLQTLFDFTSDRDELNEYLELILKEIKQFNGDIILFIDKIDLLFDVENQEGIINAVNILKSMLAVRDLHCIGTTNFDKYKKYISKDSTLKSYFQMIFIKELSVDDSLSILSSLKHHFELDFGVQIFDSALVMAAQLSNRYLKGRLSSLTAIDLINEACLDAYVHIRSRYNVINELQCQKHRLYIDAKLLRKEKKKEVKRHLKQVNEELKLLELKNENECFDSLRKLKEKLENWQVKMAQAEDDKNLSMVTNISIEIISDIEKKTIEIEHLITEENKKQQERQLRGFVEPNDIIEIVSQWTGISRTKLFVTEHDRLFKLNEILHKKIIGQDDAIDSIITCLINRAEISRENERIGTFLFLGPNGVGKRKLAKTLGLELFNLAKSICFMDMNEYTESDSVIRFIDKLSNCASFVEDNQSTEIVQKQFSGVILFHEIEKAHLQIWNILLKILNRNYFINITDRTINFKNTIIIFTTHIGEQFILEENQSLSSTRENLNVKLSQTIKDNVMKEVCLHFRPEFLNCLNDIILFESLNISQYYSIIHLQTEALEERLKEQNIKISLTDKVIQAILNKSYNSVYGIRSLKQYFEKNITTQLSKLLIEMKVVPNNHVNIDIDINDQYQFHIQELTSKSLTSSTSHSRKIHNNIK</sequence>
<feature type="domain" description="Clp ATPase C-terminal" evidence="4">
    <location>
        <begin position="933"/>
        <end position="1023"/>
    </location>
</feature>
<dbReference type="Gene3D" id="3.40.50.300">
    <property type="entry name" value="P-loop containing nucleotide triphosphate hydrolases"/>
    <property type="match status" value="3"/>
</dbReference>
<evidence type="ECO:0000313" key="5">
    <source>
        <dbReference type="EMBL" id="CAF4021109.1"/>
    </source>
</evidence>
<evidence type="ECO:0000259" key="4">
    <source>
        <dbReference type="SMART" id="SM01086"/>
    </source>
</evidence>
<protein>
    <recommendedName>
        <fullName evidence="4">Clp ATPase C-terminal domain-containing protein</fullName>
    </recommendedName>
</protein>
<comment type="caution">
    <text evidence="5">The sequence shown here is derived from an EMBL/GenBank/DDBJ whole genome shotgun (WGS) entry which is preliminary data.</text>
</comment>
<dbReference type="InterPro" id="IPR041546">
    <property type="entry name" value="ClpA/ClpB_AAA_lid"/>
</dbReference>
<keyword evidence="1" id="KW-0547">Nucleotide-binding</keyword>
<dbReference type="InterPro" id="IPR027417">
    <property type="entry name" value="P-loop_NTPase"/>
</dbReference>
<dbReference type="GO" id="GO:0016887">
    <property type="term" value="F:ATP hydrolysis activity"/>
    <property type="evidence" value="ECO:0007669"/>
    <property type="project" value="InterPro"/>
</dbReference>
<keyword evidence="3" id="KW-0175">Coiled coil</keyword>
<evidence type="ECO:0000256" key="1">
    <source>
        <dbReference type="ARBA" id="ARBA00022741"/>
    </source>
</evidence>
<dbReference type="EMBL" id="CAJOBG010002667">
    <property type="protein sequence ID" value="CAF4021109.1"/>
    <property type="molecule type" value="Genomic_DNA"/>
</dbReference>
<reference evidence="5" key="1">
    <citation type="submission" date="2021-02" db="EMBL/GenBank/DDBJ databases">
        <authorList>
            <person name="Nowell W R."/>
        </authorList>
    </citation>
    <scope>NUCLEOTIDE SEQUENCE</scope>
</reference>
<dbReference type="InterPro" id="IPR001270">
    <property type="entry name" value="ClpA/B"/>
</dbReference>
<dbReference type="GO" id="GO:0005524">
    <property type="term" value="F:ATP binding"/>
    <property type="evidence" value="ECO:0007669"/>
    <property type="project" value="UniProtKB-KW"/>
</dbReference>
<dbReference type="AlphaFoldDB" id="A0A819Q9L7"/>
<dbReference type="Proteomes" id="UP000663866">
    <property type="component" value="Unassembled WGS sequence"/>
</dbReference>
<organism evidence="5 6">
    <name type="scientific">Rotaria magnacalcarata</name>
    <dbReference type="NCBI Taxonomy" id="392030"/>
    <lineage>
        <taxon>Eukaryota</taxon>
        <taxon>Metazoa</taxon>
        <taxon>Spiralia</taxon>
        <taxon>Gnathifera</taxon>
        <taxon>Rotifera</taxon>
        <taxon>Eurotatoria</taxon>
        <taxon>Bdelloidea</taxon>
        <taxon>Philodinida</taxon>
        <taxon>Philodinidae</taxon>
        <taxon>Rotaria</taxon>
    </lineage>
</organism>
<dbReference type="PANTHER" id="PTHR11638:SF18">
    <property type="entry name" value="HEAT SHOCK PROTEIN 104"/>
    <property type="match status" value="1"/>
</dbReference>
<dbReference type="GO" id="GO:0034605">
    <property type="term" value="P:cellular response to heat"/>
    <property type="evidence" value="ECO:0007669"/>
    <property type="project" value="TreeGrafter"/>
</dbReference>
<accession>A0A819Q9L7</accession>
<gene>
    <name evidence="5" type="ORF">OVN521_LOCUS16207</name>
</gene>
<dbReference type="InterPro" id="IPR019489">
    <property type="entry name" value="Clp_ATPase_C"/>
</dbReference>
<evidence type="ECO:0000313" key="6">
    <source>
        <dbReference type="Proteomes" id="UP000663866"/>
    </source>
</evidence>
<dbReference type="Pfam" id="PF07724">
    <property type="entry name" value="AAA_2"/>
    <property type="match status" value="1"/>
</dbReference>
<proteinExistence type="predicted"/>
<dbReference type="SUPFAM" id="SSF52540">
    <property type="entry name" value="P-loop containing nucleoside triphosphate hydrolases"/>
    <property type="match status" value="2"/>
</dbReference>
<dbReference type="InterPro" id="IPR050130">
    <property type="entry name" value="ClpA_ClpB"/>
</dbReference>
<dbReference type="GO" id="GO:0005737">
    <property type="term" value="C:cytoplasm"/>
    <property type="evidence" value="ECO:0007669"/>
    <property type="project" value="TreeGrafter"/>
</dbReference>
<dbReference type="PANTHER" id="PTHR11638">
    <property type="entry name" value="ATP-DEPENDENT CLP PROTEASE"/>
    <property type="match status" value="1"/>
</dbReference>
<keyword evidence="2" id="KW-0067">ATP-binding</keyword>
<dbReference type="InterPro" id="IPR003959">
    <property type="entry name" value="ATPase_AAA_core"/>
</dbReference>